<feature type="region of interest" description="Disordered" evidence="1">
    <location>
        <begin position="72"/>
        <end position="141"/>
    </location>
</feature>
<protein>
    <submittedName>
        <fullName evidence="3">Glycosyltransferase family 61 protein</fullName>
    </submittedName>
</protein>
<reference evidence="3" key="1">
    <citation type="submission" date="2015-12" db="EMBL/GenBank/DDBJ databases">
        <title>Update maize B73 reference genome by single molecule sequencing technologies.</title>
        <authorList>
            <consortium name="Maize Genome Sequencing Project"/>
            <person name="Ware D."/>
        </authorList>
    </citation>
    <scope>NUCLEOTIDE SEQUENCE</scope>
    <source>
        <tissue evidence="3">Seedling</tissue>
    </source>
</reference>
<feature type="transmembrane region" description="Helical" evidence="2">
    <location>
        <begin position="30"/>
        <end position="48"/>
    </location>
</feature>
<gene>
    <name evidence="3" type="ORF">ZEAMMB73_Zm00001d045972</name>
</gene>
<dbReference type="AlphaFoldDB" id="A0A1D6P0A8"/>
<organism evidence="3">
    <name type="scientific">Zea mays</name>
    <name type="common">Maize</name>
    <dbReference type="NCBI Taxonomy" id="4577"/>
    <lineage>
        <taxon>Eukaryota</taxon>
        <taxon>Viridiplantae</taxon>
        <taxon>Streptophyta</taxon>
        <taxon>Embryophyta</taxon>
        <taxon>Tracheophyta</taxon>
        <taxon>Spermatophyta</taxon>
        <taxon>Magnoliopsida</taxon>
        <taxon>Liliopsida</taxon>
        <taxon>Poales</taxon>
        <taxon>Poaceae</taxon>
        <taxon>PACMAD clade</taxon>
        <taxon>Panicoideae</taxon>
        <taxon>Andropogonodae</taxon>
        <taxon>Andropogoneae</taxon>
        <taxon>Tripsacinae</taxon>
        <taxon>Zea</taxon>
    </lineage>
</organism>
<name>A0A1D6P0A8_MAIZE</name>
<evidence type="ECO:0000256" key="2">
    <source>
        <dbReference type="SAM" id="Phobius"/>
    </source>
</evidence>
<feature type="compositionally biased region" description="Basic and acidic residues" evidence="1">
    <location>
        <begin position="93"/>
        <end position="115"/>
    </location>
</feature>
<keyword evidence="2" id="KW-0812">Transmembrane</keyword>
<feature type="compositionally biased region" description="Basic residues" evidence="1">
    <location>
        <begin position="256"/>
        <end position="281"/>
    </location>
</feature>
<evidence type="ECO:0000313" key="3">
    <source>
        <dbReference type="EMBL" id="AQL03558.1"/>
    </source>
</evidence>
<accession>A0A1D6P0A8</accession>
<dbReference type="EMBL" id="CM000785">
    <property type="protein sequence ID" value="AQL03558.1"/>
    <property type="molecule type" value="Genomic_DNA"/>
</dbReference>
<proteinExistence type="predicted"/>
<evidence type="ECO:0000256" key="1">
    <source>
        <dbReference type="SAM" id="MobiDB-lite"/>
    </source>
</evidence>
<dbReference type="ExpressionAtlas" id="A0A1D6P0A8">
    <property type="expression patterns" value="baseline and differential"/>
</dbReference>
<sequence>MGADSPPSSSSTAPVAGVGAKNTVKQYHRIVVGFLLGFFVVLVLYTTLSSQFGSRTAIGVLQSLSAVRTDQATGAAPPLPSSNTPSNLAQEEDGGHKNDKPNKTEEEHIQDDAHRIGKNNQSEAKLEKTGQPAANDASDRMEEELIRQEIDQGSNKNDTIMEPAATAPRKPICDLSDPRYDICEISGDARTMGANRTVLYVPPVGELGSDGQEWSIRDQSRKHLEFVNKVTVKSLNASQSLAAPECTSRHACLGGRGRRRPVLPARHRRPPQPPRPGHRPCARPAELHHARLPPLHPRDLPPAVRRRQHPIQGGEQQRCGSCARRPS</sequence>
<keyword evidence="3" id="KW-0808">Transferase</keyword>
<keyword evidence="2" id="KW-1133">Transmembrane helix</keyword>
<feature type="region of interest" description="Disordered" evidence="1">
    <location>
        <begin position="251"/>
        <end position="327"/>
    </location>
</feature>
<keyword evidence="2" id="KW-0472">Membrane</keyword>
<dbReference type="GO" id="GO:0016740">
    <property type="term" value="F:transferase activity"/>
    <property type="evidence" value="ECO:0007669"/>
    <property type="project" value="UniProtKB-KW"/>
</dbReference>